<feature type="compositionally biased region" description="Polar residues" evidence="1">
    <location>
        <begin position="1"/>
        <end position="11"/>
    </location>
</feature>
<feature type="region of interest" description="Disordered" evidence="1">
    <location>
        <begin position="1"/>
        <end position="28"/>
    </location>
</feature>
<keyword evidence="2" id="KW-1133">Transmembrane helix</keyword>
<evidence type="ECO:0000313" key="5">
    <source>
        <dbReference type="Proteomes" id="UP000230407"/>
    </source>
</evidence>
<accession>A0A2M8LY30</accession>
<comment type="caution">
    <text evidence="4">The sequence shown here is derived from an EMBL/GenBank/DDBJ whole genome shotgun (WGS) entry which is preliminary data.</text>
</comment>
<keyword evidence="2" id="KW-0472">Membrane</keyword>
<keyword evidence="5" id="KW-1185">Reference proteome</keyword>
<feature type="compositionally biased region" description="Basic residues" evidence="1">
    <location>
        <begin position="103"/>
        <end position="113"/>
    </location>
</feature>
<evidence type="ECO:0000256" key="2">
    <source>
        <dbReference type="SAM" id="Phobius"/>
    </source>
</evidence>
<evidence type="ECO:0000313" key="4">
    <source>
        <dbReference type="EMBL" id="PJE96850.1"/>
    </source>
</evidence>
<feature type="transmembrane region" description="Helical" evidence="2">
    <location>
        <begin position="71"/>
        <end position="89"/>
    </location>
</feature>
<feature type="transmembrane region" description="Helical" evidence="2">
    <location>
        <begin position="337"/>
        <end position="357"/>
    </location>
</feature>
<dbReference type="RefSeq" id="WP_100202464.1">
    <property type="nucleotide sequence ID" value="NZ_PGGW01000053.1"/>
</dbReference>
<gene>
    <name evidence="4" type="ORF">CUT44_15570</name>
</gene>
<dbReference type="Pfam" id="PF02517">
    <property type="entry name" value="Rce1-like"/>
    <property type="match status" value="1"/>
</dbReference>
<dbReference type="EMBL" id="PGGW01000053">
    <property type="protein sequence ID" value="PJE96850.1"/>
    <property type="molecule type" value="Genomic_DNA"/>
</dbReference>
<dbReference type="InterPro" id="IPR003675">
    <property type="entry name" value="Rce1/LyrA-like_dom"/>
</dbReference>
<protein>
    <recommendedName>
        <fullName evidence="3">CAAX prenyl protease 2/Lysostaphin resistance protein A-like domain-containing protein</fullName>
    </recommendedName>
</protein>
<reference evidence="4 5" key="1">
    <citation type="submission" date="2017-11" db="EMBL/GenBank/DDBJ databases">
        <title>Streptomyces carmine sp. nov., a novel actinomycete isolated from Sophora alopecuroides in Xinjiang, China.</title>
        <authorList>
            <person name="Wang Y."/>
            <person name="Luo X."/>
            <person name="Wan C."/>
            <person name="Zhang L."/>
        </authorList>
    </citation>
    <scope>NUCLEOTIDE SEQUENCE [LARGE SCALE GENOMIC DNA]</scope>
    <source>
        <strain evidence="4 5">TRM SA0054</strain>
    </source>
</reference>
<feature type="transmembrane region" description="Helical" evidence="2">
    <location>
        <begin position="36"/>
        <end position="59"/>
    </location>
</feature>
<feature type="region of interest" description="Disordered" evidence="1">
    <location>
        <begin position="94"/>
        <end position="113"/>
    </location>
</feature>
<evidence type="ECO:0000256" key="1">
    <source>
        <dbReference type="SAM" id="MobiDB-lite"/>
    </source>
</evidence>
<proteinExistence type="predicted"/>
<feature type="transmembrane region" description="Helical" evidence="2">
    <location>
        <begin position="285"/>
        <end position="306"/>
    </location>
</feature>
<keyword evidence="2" id="KW-0812">Transmembrane</keyword>
<feature type="transmembrane region" description="Helical" evidence="2">
    <location>
        <begin position="188"/>
        <end position="208"/>
    </location>
</feature>
<dbReference type="Proteomes" id="UP000230407">
    <property type="component" value="Unassembled WGS sequence"/>
</dbReference>
<evidence type="ECO:0000259" key="3">
    <source>
        <dbReference type="Pfam" id="PF02517"/>
    </source>
</evidence>
<feature type="region of interest" description="Disordered" evidence="1">
    <location>
        <begin position="362"/>
        <end position="391"/>
    </location>
</feature>
<name>A0A2M8LY30_9ACTN</name>
<organism evidence="4 5">
    <name type="scientific">Streptomyces carminius</name>
    <dbReference type="NCBI Taxonomy" id="2665496"/>
    <lineage>
        <taxon>Bacteria</taxon>
        <taxon>Bacillati</taxon>
        <taxon>Actinomycetota</taxon>
        <taxon>Actinomycetes</taxon>
        <taxon>Kitasatosporales</taxon>
        <taxon>Streptomycetaceae</taxon>
        <taxon>Streptomyces</taxon>
    </lineage>
</organism>
<feature type="domain" description="CAAX prenyl protease 2/Lysostaphin resistance protein A-like" evidence="3">
    <location>
        <begin position="237"/>
        <end position="323"/>
    </location>
</feature>
<sequence>MSHSPPQTTAAHRTAGPPDRRPPPGGRRRAARDLRWLLLVTCAVPVAGSAADFALLAGAPADGWSGAVLPWLRLLCSLATGCWLARLVADRTGAHPTRPPVRAPKRAPGRGRGRGGLRAVLALTVLAGAARSVDLVRAGEAQSAVGGVATTVLLAWLCGELAVSHGVGWRGLGVAPPGARTPQGRLTAVLVFGAVFVLAYTTVVWMAHLQVSLPAAAPWLPVLHEAQSSALGWRGPADMVANVLFTGVAEEMVLVGAVIALGRAAGRPLWVLCALSLLLRVAGHLYLGVPGAALVLLGACSLFLYLHRGRLVPLVAGHIAYDLAATLAPSPEALSTWVLGVLLGTGAAFAAWLHWFAPAGSGTARSRPPGRPHGRETAARPARPARTGELR</sequence>
<dbReference type="GO" id="GO:0004175">
    <property type="term" value="F:endopeptidase activity"/>
    <property type="evidence" value="ECO:0007669"/>
    <property type="project" value="UniProtKB-ARBA"/>
</dbReference>
<dbReference type="GO" id="GO:0080120">
    <property type="term" value="P:CAAX-box protein maturation"/>
    <property type="evidence" value="ECO:0007669"/>
    <property type="project" value="UniProtKB-ARBA"/>
</dbReference>
<dbReference type="AlphaFoldDB" id="A0A2M8LY30"/>